<feature type="transmembrane region" description="Helical" evidence="1">
    <location>
        <begin position="99"/>
        <end position="123"/>
    </location>
</feature>
<evidence type="ECO:0000256" key="1">
    <source>
        <dbReference type="SAM" id="Phobius"/>
    </source>
</evidence>
<dbReference type="AlphaFoldDB" id="G0R0H8"/>
<evidence type="ECO:0008006" key="4">
    <source>
        <dbReference type="Google" id="ProtNLM"/>
    </source>
</evidence>
<keyword evidence="1" id="KW-1133">Transmembrane helix</keyword>
<dbReference type="EMBL" id="GL984194">
    <property type="protein sequence ID" value="EGR29029.1"/>
    <property type="molecule type" value="Genomic_DNA"/>
</dbReference>
<keyword evidence="3" id="KW-1185">Reference proteome</keyword>
<proteinExistence type="predicted"/>
<keyword evidence="1" id="KW-0472">Membrane</keyword>
<feature type="transmembrane region" description="Helical" evidence="1">
    <location>
        <begin position="67"/>
        <end position="87"/>
    </location>
</feature>
<protein>
    <recommendedName>
        <fullName evidence="4">Transmembrane protein</fullName>
    </recommendedName>
</protein>
<keyword evidence="1" id="KW-0812">Transmembrane</keyword>
<dbReference type="InParanoid" id="G0R0H8"/>
<evidence type="ECO:0000313" key="3">
    <source>
        <dbReference type="Proteomes" id="UP000008983"/>
    </source>
</evidence>
<dbReference type="GeneID" id="14905107"/>
<dbReference type="RefSeq" id="XP_004030265.1">
    <property type="nucleotide sequence ID" value="XM_004030217.1"/>
</dbReference>
<gene>
    <name evidence="2" type="ORF">IMG5_164980</name>
</gene>
<accession>G0R0H8</accession>
<dbReference type="Proteomes" id="UP000008983">
    <property type="component" value="Unassembled WGS sequence"/>
</dbReference>
<organism evidence="2 3">
    <name type="scientific">Ichthyophthirius multifiliis</name>
    <name type="common">White spot disease agent</name>
    <name type="synonym">Ich</name>
    <dbReference type="NCBI Taxonomy" id="5932"/>
    <lineage>
        <taxon>Eukaryota</taxon>
        <taxon>Sar</taxon>
        <taxon>Alveolata</taxon>
        <taxon>Ciliophora</taxon>
        <taxon>Intramacronucleata</taxon>
        <taxon>Oligohymenophorea</taxon>
        <taxon>Hymenostomatida</taxon>
        <taxon>Ophryoglenina</taxon>
        <taxon>Ichthyophthirius</taxon>
    </lineage>
</organism>
<feature type="transmembrane region" description="Helical" evidence="1">
    <location>
        <begin position="34"/>
        <end position="55"/>
    </location>
</feature>
<name>G0R0H8_ICHMU</name>
<evidence type="ECO:0000313" key="2">
    <source>
        <dbReference type="EMBL" id="EGR29029.1"/>
    </source>
</evidence>
<reference evidence="2 3" key="1">
    <citation type="submission" date="2011-07" db="EMBL/GenBank/DDBJ databases">
        <authorList>
            <person name="Coyne R."/>
            <person name="Brami D."/>
            <person name="Johnson J."/>
            <person name="Hostetler J."/>
            <person name="Hannick L."/>
            <person name="Clark T."/>
            <person name="Cassidy-Hanley D."/>
            <person name="Inman J."/>
        </authorList>
    </citation>
    <scope>NUCLEOTIDE SEQUENCE [LARGE SCALE GENOMIC DNA]</scope>
    <source>
        <strain evidence="2 3">G5</strain>
    </source>
</reference>
<sequence>MSVQNPQETTSLKTDIETQRLQEKQENAEVAETLLGILFAFFVIVDVMLLVGLWLLKKEHSILQMHVVFSALYIIIALVLIISITVYDDVACGTLHTFAMIYYIGFYATILVKLVLWCILLVFKYSDSKDKKN</sequence>